<evidence type="ECO:0000313" key="2">
    <source>
        <dbReference type="EMBL" id="DAE08617.1"/>
    </source>
</evidence>
<proteinExistence type="predicted"/>
<keyword evidence="1" id="KW-1133">Transmembrane helix</keyword>
<feature type="transmembrane region" description="Helical" evidence="1">
    <location>
        <begin position="12"/>
        <end position="33"/>
    </location>
</feature>
<keyword evidence="1" id="KW-0472">Membrane</keyword>
<dbReference type="EMBL" id="BK015472">
    <property type="protein sequence ID" value="DAE08617.1"/>
    <property type="molecule type" value="Genomic_DNA"/>
</dbReference>
<accession>A0A8S5PQA1</accession>
<evidence type="ECO:0000256" key="1">
    <source>
        <dbReference type="SAM" id="Phobius"/>
    </source>
</evidence>
<sequence>MITNVLNVFHNFILLYFFFAIILIPPFSHQILYSQNIRLLQKKKRELV</sequence>
<protein>
    <submittedName>
        <fullName evidence="2">Uncharacterized protein</fullName>
    </submittedName>
</protein>
<keyword evidence="1" id="KW-0812">Transmembrane</keyword>
<reference evidence="2" key="1">
    <citation type="journal article" date="2021" name="Proc. Natl. Acad. Sci. U.S.A.">
        <title>A Catalog of Tens of Thousands of Viruses from Human Metagenomes Reveals Hidden Associations with Chronic Diseases.</title>
        <authorList>
            <person name="Tisza M.J."/>
            <person name="Buck C.B."/>
        </authorList>
    </citation>
    <scope>NUCLEOTIDE SEQUENCE</scope>
    <source>
        <strain evidence="2">CtwwN25</strain>
    </source>
</reference>
<name>A0A8S5PQA1_9CAUD</name>
<organism evidence="2">
    <name type="scientific">Myoviridae sp. ctwwN25</name>
    <dbReference type="NCBI Taxonomy" id="2825209"/>
    <lineage>
        <taxon>Viruses</taxon>
        <taxon>Duplodnaviria</taxon>
        <taxon>Heunggongvirae</taxon>
        <taxon>Uroviricota</taxon>
        <taxon>Caudoviricetes</taxon>
    </lineage>
</organism>